<evidence type="ECO:0000313" key="2">
    <source>
        <dbReference type="EMBL" id="QHN77149.1"/>
    </source>
</evidence>
<protein>
    <submittedName>
        <fullName evidence="2">Uncharacterized protein</fullName>
    </submittedName>
</protein>
<feature type="region of interest" description="Disordered" evidence="1">
    <location>
        <begin position="1"/>
        <end position="53"/>
    </location>
</feature>
<sequence length="140" mass="15603">MPVKKRTSSDTKKGKSAVSKASDGRLDESSVNNVKKKVGRPKKPEGPKKKTLDTRCSPTAIADMMEHLKDKYPIKYQEVEKMSFGCLRHIPKWSMNQDLVVALARSYNKDRMLLEVETGDIPMNARVISQALGLLANGNT</sequence>
<organism evidence="2 3">
    <name type="scientific">Arachis hypogaea</name>
    <name type="common">Peanut</name>
    <dbReference type="NCBI Taxonomy" id="3818"/>
    <lineage>
        <taxon>Eukaryota</taxon>
        <taxon>Viridiplantae</taxon>
        <taxon>Streptophyta</taxon>
        <taxon>Embryophyta</taxon>
        <taxon>Tracheophyta</taxon>
        <taxon>Spermatophyta</taxon>
        <taxon>Magnoliopsida</taxon>
        <taxon>eudicotyledons</taxon>
        <taxon>Gunneridae</taxon>
        <taxon>Pentapetalae</taxon>
        <taxon>rosids</taxon>
        <taxon>fabids</taxon>
        <taxon>Fabales</taxon>
        <taxon>Fabaceae</taxon>
        <taxon>Papilionoideae</taxon>
        <taxon>50 kb inversion clade</taxon>
        <taxon>dalbergioids sensu lato</taxon>
        <taxon>Dalbergieae</taxon>
        <taxon>Pterocarpus clade</taxon>
        <taxon>Arachis</taxon>
    </lineage>
</organism>
<proteinExistence type="predicted"/>
<dbReference type="AlphaFoldDB" id="A0A6B9V6Y8"/>
<name>A0A6B9V6Y8_ARAHY</name>
<gene>
    <name evidence="2" type="ORF">DS421_19g650130</name>
</gene>
<evidence type="ECO:0000256" key="1">
    <source>
        <dbReference type="SAM" id="MobiDB-lite"/>
    </source>
</evidence>
<reference evidence="2 3" key="1">
    <citation type="submission" date="2020-01" db="EMBL/GenBank/DDBJ databases">
        <title>Genome sequence of Arachis hypogaea, cultivar Shitouqi.</title>
        <authorList>
            <person name="Zhuang W."/>
            <person name="Chen H."/>
            <person name="Varshney R."/>
            <person name="Wang D."/>
            <person name="Ming R."/>
        </authorList>
    </citation>
    <scope>NUCLEOTIDE SEQUENCE [LARGE SCALE GENOMIC DNA]</scope>
    <source>
        <tissue evidence="2">Young leaf</tissue>
    </source>
</reference>
<evidence type="ECO:0000313" key="3">
    <source>
        <dbReference type="Proteomes" id="UP000464620"/>
    </source>
</evidence>
<dbReference type="Proteomes" id="UP000464620">
    <property type="component" value="Chromosome B09"/>
</dbReference>
<dbReference type="EMBL" id="CP031001">
    <property type="protein sequence ID" value="QHN77149.1"/>
    <property type="molecule type" value="Genomic_DNA"/>
</dbReference>
<feature type="compositionally biased region" description="Basic and acidic residues" evidence="1">
    <location>
        <begin position="42"/>
        <end position="53"/>
    </location>
</feature>
<accession>A0A6B9V6Y8</accession>